<dbReference type="InterPro" id="IPR002048">
    <property type="entry name" value="EF_hand_dom"/>
</dbReference>
<feature type="domain" description="EF-hand" evidence="3">
    <location>
        <begin position="23"/>
        <end position="58"/>
    </location>
</feature>
<feature type="domain" description="Thioredoxin" evidence="4">
    <location>
        <begin position="185"/>
        <end position="337"/>
    </location>
</feature>
<dbReference type="InterPro" id="IPR036909">
    <property type="entry name" value="Cyt_c-like_dom_sf"/>
</dbReference>
<dbReference type="InParanoid" id="B4D615"/>
<evidence type="ECO:0000313" key="6">
    <source>
        <dbReference type="Proteomes" id="UP000005824"/>
    </source>
</evidence>
<gene>
    <name evidence="5" type="ORF">CfE428DRAFT_4354</name>
</gene>
<feature type="chain" id="PRO_5002802504" evidence="2">
    <location>
        <begin position="23"/>
        <end position="747"/>
    </location>
</feature>
<dbReference type="GO" id="GO:0009055">
    <property type="term" value="F:electron transfer activity"/>
    <property type="evidence" value="ECO:0007669"/>
    <property type="project" value="InterPro"/>
</dbReference>
<dbReference type="Gene3D" id="1.10.238.10">
    <property type="entry name" value="EF-hand"/>
    <property type="match status" value="2"/>
</dbReference>
<dbReference type="InterPro" id="IPR013740">
    <property type="entry name" value="Redoxin"/>
</dbReference>
<evidence type="ECO:0000256" key="2">
    <source>
        <dbReference type="SAM" id="SignalP"/>
    </source>
</evidence>
<dbReference type="AlphaFoldDB" id="B4D615"/>
<feature type="signal peptide" evidence="2">
    <location>
        <begin position="1"/>
        <end position="22"/>
    </location>
</feature>
<dbReference type="PROSITE" id="PS00018">
    <property type="entry name" value="EF_HAND_1"/>
    <property type="match status" value="1"/>
</dbReference>
<dbReference type="RefSeq" id="WP_006981678.1">
    <property type="nucleotide sequence ID" value="NZ_ABVL01000014.1"/>
</dbReference>
<comment type="caution">
    <text evidence="5">The sequence shown here is derived from an EMBL/GenBank/DDBJ whole genome shotgun (WGS) entry which is preliminary data.</text>
</comment>
<dbReference type="PROSITE" id="PS51352">
    <property type="entry name" value="THIOREDOXIN_2"/>
    <property type="match status" value="1"/>
</dbReference>
<dbReference type="InterPro" id="IPR024548">
    <property type="entry name" value="Cu2_monoox_C"/>
</dbReference>
<dbReference type="SUPFAM" id="SSF46626">
    <property type="entry name" value="Cytochrome c"/>
    <property type="match status" value="1"/>
</dbReference>
<dbReference type="eggNOG" id="COG0526">
    <property type="taxonomic scope" value="Bacteria"/>
</dbReference>
<dbReference type="InterPro" id="IPR036249">
    <property type="entry name" value="Thioredoxin-like_sf"/>
</dbReference>
<accession>B4D615</accession>
<dbReference type="SUPFAM" id="SSF49742">
    <property type="entry name" value="PHM/PNGase F"/>
    <property type="match status" value="2"/>
</dbReference>
<keyword evidence="2" id="KW-0732">Signal</keyword>
<evidence type="ECO:0000259" key="4">
    <source>
        <dbReference type="PROSITE" id="PS51352"/>
    </source>
</evidence>
<evidence type="ECO:0000313" key="5">
    <source>
        <dbReference type="EMBL" id="EDY18218.1"/>
    </source>
</evidence>
<reference evidence="5 6" key="1">
    <citation type="journal article" date="2011" name="J. Bacteriol.">
        <title>Genome sequence of Chthoniobacter flavus Ellin428, an aerobic heterotrophic soil bacterium.</title>
        <authorList>
            <person name="Kant R."/>
            <person name="van Passel M.W."/>
            <person name="Palva A."/>
            <person name="Lucas S."/>
            <person name="Lapidus A."/>
            <person name="Glavina Del Rio T."/>
            <person name="Dalin E."/>
            <person name="Tice H."/>
            <person name="Bruce D."/>
            <person name="Goodwin L."/>
            <person name="Pitluck S."/>
            <person name="Larimer F.W."/>
            <person name="Land M.L."/>
            <person name="Hauser L."/>
            <person name="Sangwan P."/>
            <person name="de Vos W.M."/>
            <person name="Janssen P.H."/>
            <person name="Smidt H."/>
        </authorList>
    </citation>
    <scope>NUCLEOTIDE SEQUENCE [LARGE SCALE GENOMIC DNA]</scope>
    <source>
        <strain evidence="5 6">Ellin428</strain>
    </source>
</reference>
<dbReference type="PROSITE" id="PS50222">
    <property type="entry name" value="EF_HAND_2"/>
    <property type="match status" value="2"/>
</dbReference>
<feature type="domain" description="EF-hand" evidence="3">
    <location>
        <begin position="123"/>
        <end position="152"/>
    </location>
</feature>
<evidence type="ECO:0000256" key="1">
    <source>
        <dbReference type="ARBA" id="ARBA00023157"/>
    </source>
</evidence>
<proteinExistence type="predicted"/>
<keyword evidence="1" id="KW-1015">Disulfide bond</keyword>
<dbReference type="InterPro" id="IPR018247">
    <property type="entry name" value="EF_Hand_1_Ca_BS"/>
</dbReference>
<dbReference type="InterPro" id="IPR047262">
    <property type="entry name" value="PRX-like1"/>
</dbReference>
<dbReference type="PANTHER" id="PTHR43640">
    <property type="entry name" value="OS07G0260300 PROTEIN"/>
    <property type="match status" value="1"/>
</dbReference>
<dbReference type="GO" id="GO:0020037">
    <property type="term" value="F:heme binding"/>
    <property type="evidence" value="ECO:0007669"/>
    <property type="project" value="InterPro"/>
</dbReference>
<dbReference type="Pfam" id="PF03712">
    <property type="entry name" value="Cu2_monoox_C"/>
    <property type="match status" value="1"/>
</dbReference>
<dbReference type="Gene3D" id="2.60.120.230">
    <property type="match status" value="1"/>
</dbReference>
<dbReference type="InterPro" id="IPR008977">
    <property type="entry name" value="PHM/PNGase_F_dom_sf"/>
</dbReference>
<dbReference type="STRING" id="497964.CfE428DRAFT_4354"/>
<keyword evidence="6" id="KW-1185">Reference proteome</keyword>
<sequence>MRFRIPLSSLAAFSVAAFLLHAAAADEIEDKFKQYDTNHDGVLSGDELNASPILRQLDLNGDGKVTLEEAREALTKLKQAGQGPKEKLREGGVGNGRIATELLFKRLDKNGDGKLTPDELPDKAWFDKLDLNHDGVVTLEEALKVVAESIAHRGSDRGLPQTTTFAEADMAPFKEQPQLLKTGERGVGRRVDDLTLKNLDGSNVKLAAPKSARATVVALFSSSCPISNKLGPELARIEKEYAAKNVSFFLVNIAPESKVAEVRKFLTGFGLTSPALNDPAQVFERSIGATTSTEVFVLDAARTLVYRGAINDQYGLGYSKNAPGKNYLRDALDAVLRDAAPPIAATSAPGCALDLPNTPQPAHTTLTYNHDVSRILQANCVGCHRADGIAPFPLDNYADVIEHAGMMKKQINRGAMPPWFAVKEPGQEHEWLNDRSLSDIDKTDLLAWLNSDRPKGNPADAPVPHHFSKGWMIGQPDVVYQIPQPIQIKAEGTMPYQTAVVETNLTEDRWVRGYEIQPTDRAVVHHVIVRVHSKGAGLKEAGDGRDGFFAAYVPGNSYRLLPEGFAKLLPAGSRISFQIHYTPNGHATQDQLKIGLLFAAQPPQYEVHVVGIAKPGINIPPGDANHVETKDTVIPTNMMFMSFMPHMHVRGKSFTYEVTTPDGKTETLLDVPHYDFNWQIQYQYAQPKFIPAGSKVRITAVYDNSANNPANPDPNKTVRWGEQTSNEMMIGYVEHFTPYTPNKVAQK</sequence>
<dbReference type="Gene3D" id="3.40.30.10">
    <property type="entry name" value="Glutaredoxin"/>
    <property type="match status" value="1"/>
</dbReference>
<dbReference type="SMART" id="SM00054">
    <property type="entry name" value="EFh"/>
    <property type="match status" value="2"/>
</dbReference>
<dbReference type="InterPro" id="IPR011992">
    <property type="entry name" value="EF-hand-dom_pair"/>
</dbReference>
<dbReference type="SUPFAM" id="SSF47473">
    <property type="entry name" value="EF-hand"/>
    <property type="match status" value="1"/>
</dbReference>
<dbReference type="InterPro" id="IPR013766">
    <property type="entry name" value="Thioredoxin_domain"/>
</dbReference>
<dbReference type="Proteomes" id="UP000005824">
    <property type="component" value="Unassembled WGS sequence"/>
</dbReference>
<dbReference type="GO" id="GO:0005509">
    <property type="term" value="F:calcium ion binding"/>
    <property type="evidence" value="ECO:0007669"/>
    <property type="project" value="InterPro"/>
</dbReference>
<dbReference type="InterPro" id="IPR014784">
    <property type="entry name" value="Cu2_ascorb_mOase-like_C"/>
</dbReference>
<name>B4D615_9BACT</name>
<evidence type="ECO:0000259" key="3">
    <source>
        <dbReference type="PROSITE" id="PS50222"/>
    </source>
</evidence>
<dbReference type="Pfam" id="PF13202">
    <property type="entry name" value="EF-hand_5"/>
    <property type="match status" value="4"/>
</dbReference>
<dbReference type="Pfam" id="PF08534">
    <property type="entry name" value="Redoxin"/>
    <property type="match status" value="1"/>
</dbReference>
<protein>
    <submittedName>
        <fullName evidence="5">Putative signal transduction protein with EFhand domain</fullName>
    </submittedName>
</protein>
<dbReference type="PANTHER" id="PTHR43640:SF1">
    <property type="entry name" value="THIOREDOXIN-DEPENDENT PEROXIREDOXIN"/>
    <property type="match status" value="1"/>
</dbReference>
<dbReference type="GO" id="GO:0016715">
    <property type="term" value="F:oxidoreductase activity, acting on paired donors, with incorporation or reduction of molecular oxygen, reduced ascorbate as one donor, and incorporation of one atom of oxygen"/>
    <property type="evidence" value="ECO:0007669"/>
    <property type="project" value="InterPro"/>
</dbReference>
<dbReference type="EMBL" id="ABVL01000014">
    <property type="protein sequence ID" value="EDY18218.1"/>
    <property type="molecule type" value="Genomic_DNA"/>
</dbReference>
<dbReference type="SUPFAM" id="SSF52833">
    <property type="entry name" value="Thioredoxin-like"/>
    <property type="match status" value="1"/>
</dbReference>
<organism evidence="5 6">
    <name type="scientific">Chthoniobacter flavus Ellin428</name>
    <dbReference type="NCBI Taxonomy" id="497964"/>
    <lineage>
        <taxon>Bacteria</taxon>
        <taxon>Pseudomonadati</taxon>
        <taxon>Verrucomicrobiota</taxon>
        <taxon>Spartobacteria</taxon>
        <taxon>Chthoniobacterales</taxon>
        <taxon>Chthoniobacteraceae</taxon>
        <taxon>Chthoniobacter</taxon>
    </lineage>
</organism>